<dbReference type="AlphaFoldDB" id="A0A6S6VVR7"/>
<evidence type="ECO:0000313" key="1">
    <source>
        <dbReference type="EMBL" id="CAE7012566.1"/>
    </source>
</evidence>
<name>A0A6S6VVR7_9PLEO</name>
<accession>A0A6S6VVR7</accession>
<sequence>MLLTTVTFVSVLAISSPVLVLAKPIGTIGAPDQTPAHTLGLLQEQCEVTRCTSNSICYGFRCGDCVVGFCSCPPEGCTGSK</sequence>
<dbReference type="Proteomes" id="UP000472372">
    <property type="component" value="Chromosome 2"/>
</dbReference>
<organism evidence="1 2">
    <name type="scientific">Pyrenophora teres f. teres</name>
    <dbReference type="NCBI Taxonomy" id="97479"/>
    <lineage>
        <taxon>Eukaryota</taxon>
        <taxon>Fungi</taxon>
        <taxon>Dikarya</taxon>
        <taxon>Ascomycota</taxon>
        <taxon>Pezizomycotina</taxon>
        <taxon>Dothideomycetes</taxon>
        <taxon>Pleosporomycetidae</taxon>
        <taxon>Pleosporales</taxon>
        <taxon>Pleosporineae</taxon>
        <taxon>Pleosporaceae</taxon>
        <taxon>Pyrenophora</taxon>
    </lineage>
</organism>
<gene>
    <name evidence="1" type="ORF">PTTW11_02375</name>
</gene>
<evidence type="ECO:0000313" key="2">
    <source>
        <dbReference type="Proteomes" id="UP000472372"/>
    </source>
</evidence>
<reference evidence="1" key="1">
    <citation type="submission" date="2021-02" db="EMBL/GenBank/DDBJ databases">
        <authorList>
            <person name="Syme A R."/>
            <person name="Syme A R."/>
            <person name="Moolhuijzen P."/>
        </authorList>
    </citation>
    <scope>NUCLEOTIDE SEQUENCE</scope>
    <source>
        <strain evidence="1">W1-1</strain>
    </source>
</reference>
<dbReference type="EMBL" id="HG992978">
    <property type="protein sequence ID" value="CAE7012566.1"/>
    <property type="molecule type" value="Genomic_DNA"/>
</dbReference>
<protein>
    <submittedName>
        <fullName evidence="1">Uncharacterized protein</fullName>
    </submittedName>
</protein>
<proteinExistence type="predicted"/>